<evidence type="ECO:0000256" key="1">
    <source>
        <dbReference type="SAM" id="MobiDB-lite"/>
    </source>
</evidence>
<dbReference type="EMBL" id="CP036426">
    <property type="protein sequence ID" value="QDV33864.1"/>
    <property type="molecule type" value="Genomic_DNA"/>
</dbReference>
<name>A0A518GZ25_9BACT</name>
<organism evidence="2 3">
    <name type="scientific">Tautonia plasticadhaerens</name>
    <dbReference type="NCBI Taxonomy" id="2527974"/>
    <lineage>
        <taxon>Bacteria</taxon>
        <taxon>Pseudomonadati</taxon>
        <taxon>Planctomycetota</taxon>
        <taxon>Planctomycetia</taxon>
        <taxon>Isosphaerales</taxon>
        <taxon>Isosphaeraceae</taxon>
        <taxon>Tautonia</taxon>
    </lineage>
</organism>
<keyword evidence="3" id="KW-1185">Reference proteome</keyword>
<evidence type="ECO:0000313" key="2">
    <source>
        <dbReference type="EMBL" id="QDV33864.1"/>
    </source>
</evidence>
<reference evidence="2 3" key="1">
    <citation type="submission" date="2019-02" db="EMBL/GenBank/DDBJ databases">
        <title>Deep-cultivation of Planctomycetes and their phenomic and genomic characterization uncovers novel biology.</title>
        <authorList>
            <person name="Wiegand S."/>
            <person name="Jogler M."/>
            <person name="Boedeker C."/>
            <person name="Pinto D."/>
            <person name="Vollmers J."/>
            <person name="Rivas-Marin E."/>
            <person name="Kohn T."/>
            <person name="Peeters S.H."/>
            <person name="Heuer A."/>
            <person name="Rast P."/>
            <person name="Oberbeckmann S."/>
            <person name="Bunk B."/>
            <person name="Jeske O."/>
            <person name="Meyerdierks A."/>
            <person name="Storesund J.E."/>
            <person name="Kallscheuer N."/>
            <person name="Luecker S."/>
            <person name="Lage O.M."/>
            <person name="Pohl T."/>
            <person name="Merkel B.J."/>
            <person name="Hornburger P."/>
            <person name="Mueller R.-W."/>
            <person name="Bruemmer F."/>
            <person name="Labrenz M."/>
            <person name="Spormann A.M."/>
            <person name="Op den Camp H."/>
            <person name="Overmann J."/>
            <person name="Amann R."/>
            <person name="Jetten M.S.M."/>
            <person name="Mascher T."/>
            <person name="Medema M.H."/>
            <person name="Devos D.P."/>
            <person name="Kaster A.-K."/>
            <person name="Ovreas L."/>
            <person name="Rohde M."/>
            <person name="Galperin M.Y."/>
            <person name="Jogler C."/>
        </authorList>
    </citation>
    <scope>NUCLEOTIDE SEQUENCE [LARGE SCALE GENOMIC DNA]</scope>
    <source>
        <strain evidence="2 3">ElP</strain>
    </source>
</reference>
<protein>
    <submittedName>
        <fullName evidence="2">Uncharacterized protein</fullName>
    </submittedName>
</protein>
<sequence>MTRIALLGLVLILPTGCDGGPDRTPTAEPVEYDDPGVTAGGGPAPVREQSTRIEMH</sequence>
<dbReference type="AlphaFoldDB" id="A0A518GZ25"/>
<proteinExistence type="predicted"/>
<accession>A0A518GZ25</accession>
<dbReference type="KEGG" id="tpla:ElP_17440"/>
<dbReference type="RefSeq" id="WP_197446817.1">
    <property type="nucleotide sequence ID" value="NZ_CP036426.1"/>
</dbReference>
<gene>
    <name evidence="2" type="ORF">ElP_17440</name>
</gene>
<evidence type="ECO:0000313" key="3">
    <source>
        <dbReference type="Proteomes" id="UP000317835"/>
    </source>
</evidence>
<dbReference type="Proteomes" id="UP000317835">
    <property type="component" value="Chromosome"/>
</dbReference>
<feature type="region of interest" description="Disordered" evidence="1">
    <location>
        <begin position="17"/>
        <end position="56"/>
    </location>
</feature>